<dbReference type="InterPro" id="IPR011009">
    <property type="entry name" value="Kinase-like_dom_sf"/>
</dbReference>
<dbReference type="Gene3D" id="3.80.10.10">
    <property type="entry name" value="Ribonuclease Inhibitor"/>
    <property type="match status" value="2"/>
</dbReference>
<gene>
    <name evidence="5" type="ORF">SAMN02744645_1599</name>
</gene>
<protein>
    <submittedName>
        <fullName evidence="5">Leucine rich repeat-containing protein</fullName>
    </submittedName>
</protein>
<dbReference type="PROSITE" id="PS50011">
    <property type="entry name" value="PROTEIN_KINASE_DOM"/>
    <property type="match status" value="1"/>
</dbReference>
<dbReference type="InterPro" id="IPR003591">
    <property type="entry name" value="Leu-rich_rpt_typical-subtyp"/>
</dbReference>
<dbReference type="SUPFAM" id="SSF52058">
    <property type="entry name" value="L domain-like"/>
    <property type="match status" value="1"/>
</dbReference>
<accession>A0A1M5N110</accession>
<dbReference type="InterPro" id="IPR001245">
    <property type="entry name" value="Ser-Thr/Tyr_kinase_cat_dom"/>
</dbReference>
<keyword evidence="3" id="KW-0067">ATP-binding</keyword>
<keyword evidence="3" id="KW-0547">Nucleotide-binding</keyword>
<keyword evidence="2" id="KW-0677">Repeat</keyword>
<dbReference type="SMART" id="SM00364">
    <property type="entry name" value="LRR_BAC"/>
    <property type="match status" value="4"/>
</dbReference>
<evidence type="ECO:0000256" key="3">
    <source>
        <dbReference type="PROSITE-ProRule" id="PRU10141"/>
    </source>
</evidence>
<evidence type="ECO:0000256" key="1">
    <source>
        <dbReference type="ARBA" id="ARBA00022614"/>
    </source>
</evidence>
<evidence type="ECO:0000256" key="2">
    <source>
        <dbReference type="ARBA" id="ARBA00022737"/>
    </source>
</evidence>
<dbReference type="InterPro" id="IPR050216">
    <property type="entry name" value="LRR_domain-containing"/>
</dbReference>
<dbReference type="Proteomes" id="UP000184000">
    <property type="component" value="Unassembled WGS sequence"/>
</dbReference>
<feature type="binding site" evidence="3">
    <location>
        <position position="239"/>
    </location>
    <ligand>
        <name>ATP</name>
        <dbReference type="ChEBI" id="CHEBI:30616"/>
    </ligand>
</feature>
<dbReference type="GO" id="GO:0004672">
    <property type="term" value="F:protein kinase activity"/>
    <property type="evidence" value="ECO:0007669"/>
    <property type="project" value="InterPro"/>
</dbReference>
<dbReference type="InterPro" id="IPR000719">
    <property type="entry name" value="Prot_kinase_dom"/>
</dbReference>
<dbReference type="InterPro" id="IPR017441">
    <property type="entry name" value="Protein_kinase_ATP_BS"/>
</dbReference>
<reference evidence="5 6" key="1">
    <citation type="submission" date="2016-11" db="EMBL/GenBank/DDBJ databases">
        <authorList>
            <person name="Jaros S."/>
            <person name="Januszkiewicz K."/>
            <person name="Wedrychowicz H."/>
        </authorList>
    </citation>
    <scope>NUCLEOTIDE SEQUENCE [LARGE SCALE GENOMIC DNA]</scope>
    <source>
        <strain evidence="5 6">DSM 18231</strain>
    </source>
</reference>
<dbReference type="GeneID" id="98638030"/>
<dbReference type="Gene3D" id="3.30.200.20">
    <property type="entry name" value="Phosphorylase Kinase, domain 1"/>
    <property type="match status" value="1"/>
</dbReference>
<dbReference type="GO" id="GO:0005737">
    <property type="term" value="C:cytoplasm"/>
    <property type="evidence" value="ECO:0007669"/>
    <property type="project" value="TreeGrafter"/>
</dbReference>
<dbReference type="Pfam" id="PF00560">
    <property type="entry name" value="LRR_1"/>
    <property type="match status" value="1"/>
</dbReference>
<name>A0A1M5N110_9GAMM</name>
<proteinExistence type="predicted"/>
<dbReference type="PANTHER" id="PTHR48051">
    <property type="match status" value="1"/>
</dbReference>
<keyword evidence="1" id="KW-0433">Leucine-rich repeat</keyword>
<dbReference type="SUPFAM" id="SSF56112">
    <property type="entry name" value="Protein kinase-like (PK-like)"/>
    <property type="match status" value="1"/>
</dbReference>
<dbReference type="EMBL" id="FQXA01000002">
    <property type="protein sequence ID" value="SHG83092.1"/>
    <property type="molecule type" value="Genomic_DNA"/>
</dbReference>
<dbReference type="SMART" id="SM00369">
    <property type="entry name" value="LRR_TYP"/>
    <property type="match status" value="4"/>
</dbReference>
<dbReference type="PANTHER" id="PTHR48051:SF1">
    <property type="entry name" value="RAS SUPPRESSOR PROTEIN 1"/>
    <property type="match status" value="1"/>
</dbReference>
<organism evidence="5 6">
    <name type="scientific">Stutzerimonas xanthomarina DSM 18231</name>
    <dbReference type="NCBI Taxonomy" id="1403346"/>
    <lineage>
        <taxon>Bacteria</taxon>
        <taxon>Pseudomonadati</taxon>
        <taxon>Pseudomonadota</taxon>
        <taxon>Gammaproteobacteria</taxon>
        <taxon>Pseudomonadales</taxon>
        <taxon>Pseudomonadaceae</taxon>
        <taxon>Stutzerimonas</taxon>
    </lineage>
</organism>
<feature type="domain" description="Protein kinase" evidence="4">
    <location>
        <begin position="207"/>
        <end position="447"/>
    </location>
</feature>
<dbReference type="PROSITE" id="PS51450">
    <property type="entry name" value="LRR"/>
    <property type="match status" value="1"/>
</dbReference>
<evidence type="ECO:0000313" key="5">
    <source>
        <dbReference type="EMBL" id="SHG83092.1"/>
    </source>
</evidence>
<dbReference type="Pfam" id="PF07714">
    <property type="entry name" value="PK_Tyr_Ser-Thr"/>
    <property type="match status" value="1"/>
</dbReference>
<dbReference type="PROSITE" id="PS00107">
    <property type="entry name" value="PROTEIN_KINASE_ATP"/>
    <property type="match status" value="1"/>
</dbReference>
<evidence type="ECO:0000313" key="6">
    <source>
        <dbReference type="Proteomes" id="UP000184000"/>
    </source>
</evidence>
<dbReference type="AlphaFoldDB" id="A0A1M5N110"/>
<dbReference type="InterPro" id="IPR032675">
    <property type="entry name" value="LRR_dom_sf"/>
</dbReference>
<dbReference type="InterPro" id="IPR001611">
    <property type="entry name" value="Leu-rich_rpt"/>
</dbReference>
<dbReference type="Pfam" id="PF13855">
    <property type="entry name" value="LRR_8"/>
    <property type="match status" value="1"/>
</dbReference>
<sequence>MHTVEQLKRGELAGIIRLDLSEELDTFPREIFDLADSLEVLNLSGNRLSSLPDDLPRLHRLRILFCSDNAFTAVPTVLGRCTQLEMVGFKANRIRTLPAEALPLRLRWLILTDNQLEALPGQIGQCEHLQKLMLAGNRLRGLPESLAGCRRLELLRIAANQLSALPAWLLHMPRLTWLAFAGNPFSDRMEGEILAQHPLPPIDRAQVSLDGVLGQGASGIVHRAEWQRPGSSGQAMAAKLFKGSLTSDGLPHSEMAACIAAGEHPNLIAVAGPLAERTDALPGLLMALIDPSYQVLAGPPSLVSCTRDCYAPAQRFSIDQLLRIATGAASAASHLHALGILHGDLYAHNLLVDSRGQTLLSDFGAASFFDPDTPEGQALQRLETRAFGCLLEELLARRDARGQADCLASLETLQRQCMQEDPSQRPSFTQLVERLEELTERFGRVVA</sequence>
<evidence type="ECO:0000259" key="4">
    <source>
        <dbReference type="PROSITE" id="PS50011"/>
    </source>
</evidence>
<dbReference type="Gene3D" id="1.10.510.10">
    <property type="entry name" value="Transferase(Phosphotransferase) domain 1"/>
    <property type="match status" value="2"/>
</dbReference>
<dbReference type="GO" id="GO:0005524">
    <property type="term" value="F:ATP binding"/>
    <property type="evidence" value="ECO:0007669"/>
    <property type="project" value="UniProtKB-UniRule"/>
</dbReference>
<dbReference type="RefSeq" id="WP_073299973.1">
    <property type="nucleotide sequence ID" value="NZ_FQXA01000002.1"/>
</dbReference>